<feature type="compositionally biased region" description="Basic and acidic residues" evidence="1">
    <location>
        <begin position="78"/>
        <end position="95"/>
    </location>
</feature>
<feature type="region of interest" description="Disordered" evidence="1">
    <location>
        <begin position="1"/>
        <end position="164"/>
    </location>
</feature>
<feature type="compositionally biased region" description="Low complexity" evidence="1">
    <location>
        <begin position="111"/>
        <end position="131"/>
    </location>
</feature>
<organism evidence="2">
    <name type="scientific">uncultured Acidimicrobiales bacterium</name>
    <dbReference type="NCBI Taxonomy" id="310071"/>
    <lineage>
        <taxon>Bacteria</taxon>
        <taxon>Bacillati</taxon>
        <taxon>Actinomycetota</taxon>
        <taxon>Acidimicrobiia</taxon>
        <taxon>Acidimicrobiales</taxon>
        <taxon>environmental samples</taxon>
    </lineage>
</organism>
<evidence type="ECO:0000313" key="2">
    <source>
        <dbReference type="EMBL" id="CAA9221044.1"/>
    </source>
</evidence>
<gene>
    <name evidence="2" type="ORF">AVDCRST_MAG76-697</name>
</gene>
<reference evidence="2" key="1">
    <citation type="submission" date="2020-02" db="EMBL/GenBank/DDBJ databases">
        <authorList>
            <person name="Meier V. D."/>
        </authorList>
    </citation>
    <scope>NUCLEOTIDE SEQUENCE</scope>
    <source>
        <strain evidence="2">AVDCRST_MAG76</strain>
    </source>
</reference>
<dbReference type="AlphaFoldDB" id="A0A6J4HCX0"/>
<feature type="non-terminal residue" evidence="2">
    <location>
        <position position="1"/>
    </location>
</feature>
<proteinExistence type="predicted"/>
<dbReference type="EMBL" id="CADCSZ010000040">
    <property type="protein sequence ID" value="CAA9221044.1"/>
    <property type="molecule type" value="Genomic_DNA"/>
</dbReference>
<sequence length="164" mass="17239">VQDRRSSARPFVHRATEPWPARAAAQAGGARRSAGVPGRQLVVHDAPPGGEGSTRPCHPRRSRGVPDLRPAVRRRRPPAHDRGRPGQRASLEHPRRSSGSGLPAGGGRGGRLQQPPRGVPRAPMGKARPLGGLRGHRAGLAPGRSTAPPPQPGRRASSTQHSAL</sequence>
<feature type="non-terminal residue" evidence="2">
    <location>
        <position position="164"/>
    </location>
</feature>
<evidence type="ECO:0000256" key="1">
    <source>
        <dbReference type="SAM" id="MobiDB-lite"/>
    </source>
</evidence>
<accession>A0A6J4HCX0</accession>
<name>A0A6J4HCX0_9ACTN</name>
<feature type="compositionally biased region" description="Low complexity" evidence="1">
    <location>
        <begin position="21"/>
        <end position="35"/>
    </location>
</feature>
<protein>
    <submittedName>
        <fullName evidence="2">Uncharacterized protein</fullName>
    </submittedName>
</protein>